<gene>
    <name evidence="1" type="ORF">J2S75_002822</name>
</gene>
<dbReference type="Proteomes" id="UP001224682">
    <property type="component" value="Unassembled WGS sequence"/>
</dbReference>
<evidence type="ECO:0000313" key="2">
    <source>
        <dbReference type="Proteomes" id="UP001224682"/>
    </source>
</evidence>
<proteinExistence type="predicted"/>
<reference evidence="1 2" key="1">
    <citation type="submission" date="2023-07" db="EMBL/GenBank/DDBJ databases">
        <title>Genomic Encyclopedia of Type Strains, Phase IV (KMG-IV): sequencing the most valuable type-strain genomes for metagenomic binning, comparative biology and taxonomic classification.</title>
        <authorList>
            <person name="Goeker M."/>
        </authorList>
    </citation>
    <scope>NUCLEOTIDE SEQUENCE [LARGE SCALE GENOMIC DNA]</scope>
    <source>
        <strain evidence="1 2">DSM 2457</strain>
    </source>
</reference>
<name>A0ABU0BES3_9HYPH</name>
<sequence>MLIPASKYDQISIGNLSAGASIPPAVNEVRPPESANGRCVLIAPEADKVQASPHLIAHQS</sequence>
<organism evidence="1 2">
    <name type="scientific">Ancylobacter polymorphus</name>
    <dbReference type="NCBI Taxonomy" id="223390"/>
    <lineage>
        <taxon>Bacteria</taxon>
        <taxon>Pseudomonadati</taxon>
        <taxon>Pseudomonadota</taxon>
        <taxon>Alphaproteobacteria</taxon>
        <taxon>Hyphomicrobiales</taxon>
        <taxon>Xanthobacteraceae</taxon>
        <taxon>Ancylobacter</taxon>
    </lineage>
</organism>
<protein>
    <submittedName>
        <fullName evidence="1">Uncharacterized protein</fullName>
    </submittedName>
</protein>
<keyword evidence="2" id="KW-1185">Reference proteome</keyword>
<accession>A0ABU0BES3</accession>
<dbReference type="EMBL" id="JAUSUI010000005">
    <property type="protein sequence ID" value="MDQ0303788.1"/>
    <property type="molecule type" value="Genomic_DNA"/>
</dbReference>
<evidence type="ECO:0000313" key="1">
    <source>
        <dbReference type="EMBL" id="MDQ0303788.1"/>
    </source>
</evidence>
<comment type="caution">
    <text evidence="1">The sequence shown here is derived from an EMBL/GenBank/DDBJ whole genome shotgun (WGS) entry which is preliminary data.</text>
</comment>